<dbReference type="EMBL" id="PCXP01000019">
    <property type="protein sequence ID" value="PIR41836.1"/>
    <property type="molecule type" value="Genomic_DNA"/>
</dbReference>
<sequence length="229" mass="27324">MKLKKIKNTGNLILVRTKNWDTLASTFLRFQEYYESPKFRGKFFSLEEFTNWHTKKFNNSTYHQIWDESGFNIPSSVLKPFREGKFNPLSKKEKRFLDLLINIPEPFYIIGVYGKKIDLPTLKHEFVHGLYHNSKEYRKDVLQELKKHNLKIFTSIFKKNGYHKAVWSDETNAYLTVRVSPLFNIGFRPTSELQKTKSKLRKIFRKHFGFSLYQANKTQVLKLFQIVNI</sequence>
<comment type="caution">
    <text evidence="1">The sequence shown here is derived from an EMBL/GenBank/DDBJ whole genome shotgun (WGS) entry which is preliminary data.</text>
</comment>
<dbReference type="Proteomes" id="UP000230208">
    <property type="component" value="Unassembled WGS sequence"/>
</dbReference>
<evidence type="ECO:0000313" key="1">
    <source>
        <dbReference type="EMBL" id="PIR41836.1"/>
    </source>
</evidence>
<gene>
    <name evidence="1" type="ORF">COV30_01435</name>
</gene>
<protein>
    <submittedName>
        <fullName evidence="1">Uncharacterized protein</fullName>
    </submittedName>
</protein>
<proteinExistence type="predicted"/>
<dbReference type="AlphaFoldDB" id="A0A2H0R670"/>
<organism evidence="1 2">
    <name type="scientific">Candidatus Yanofskybacteria bacterium CG10_big_fil_rev_8_21_14_0_10_37_15</name>
    <dbReference type="NCBI Taxonomy" id="1975097"/>
    <lineage>
        <taxon>Bacteria</taxon>
        <taxon>Candidatus Yanofskyibacteriota</taxon>
    </lineage>
</organism>
<evidence type="ECO:0000313" key="2">
    <source>
        <dbReference type="Proteomes" id="UP000230208"/>
    </source>
</evidence>
<reference evidence="1 2" key="1">
    <citation type="submission" date="2017-09" db="EMBL/GenBank/DDBJ databases">
        <title>Depth-based differentiation of microbial function through sediment-hosted aquifers and enrichment of novel symbionts in the deep terrestrial subsurface.</title>
        <authorList>
            <person name="Probst A.J."/>
            <person name="Ladd B."/>
            <person name="Jarett J.K."/>
            <person name="Geller-Mcgrath D.E."/>
            <person name="Sieber C.M."/>
            <person name="Emerson J.B."/>
            <person name="Anantharaman K."/>
            <person name="Thomas B.C."/>
            <person name="Malmstrom R."/>
            <person name="Stieglmeier M."/>
            <person name="Klingl A."/>
            <person name="Woyke T."/>
            <person name="Ryan C.M."/>
            <person name="Banfield J.F."/>
        </authorList>
    </citation>
    <scope>NUCLEOTIDE SEQUENCE [LARGE SCALE GENOMIC DNA]</scope>
    <source>
        <strain evidence="1">CG10_big_fil_rev_8_21_14_0_10_37_15</strain>
    </source>
</reference>
<name>A0A2H0R670_9BACT</name>
<accession>A0A2H0R670</accession>